<sequence length="74" mass="8554">MLCNERIRPGTYLRIVIKGEDDDGKRRVKKEKFRVVSQHPHQVVVENAFGHRWGVSNAELLQNGIVSQRMVETP</sequence>
<dbReference type="OrthoDB" id="9944564at2"/>
<evidence type="ECO:0000313" key="1">
    <source>
        <dbReference type="EMBL" id="ODR45374.1"/>
    </source>
</evidence>
<dbReference type="Proteomes" id="UP000094271">
    <property type="component" value="Unassembled WGS sequence"/>
</dbReference>
<dbReference type="RefSeq" id="WP_069432120.1">
    <property type="nucleotide sequence ID" value="NZ_MEHA01000027.1"/>
</dbReference>
<proteinExistence type="predicted"/>
<reference evidence="1 2" key="1">
    <citation type="submission" date="2016-08" db="EMBL/GenBank/DDBJ databases">
        <authorList>
            <person name="Seilhamer J.J."/>
        </authorList>
    </citation>
    <scope>NUCLEOTIDE SEQUENCE [LARGE SCALE GENOMIC DNA]</scope>
    <source>
        <strain evidence="1 2">NML150140-1</strain>
    </source>
</reference>
<comment type="caution">
    <text evidence="1">The sequence shown here is derived from an EMBL/GenBank/DDBJ whole genome shotgun (WGS) entry which is preliminary data.</text>
</comment>
<evidence type="ECO:0000313" key="2">
    <source>
        <dbReference type="Proteomes" id="UP000094271"/>
    </source>
</evidence>
<gene>
    <name evidence="1" type="ORF">BEI59_26910</name>
</gene>
<dbReference type="EMBL" id="MEHA01000027">
    <property type="protein sequence ID" value="ODR45374.1"/>
    <property type="molecule type" value="Genomic_DNA"/>
</dbReference>
<protein>
    <submittedName>
        <fullName evidence="1">Uncharacterized protein</fullName>
    </submittedName>
</protein>
<accession>A0A1E3UC20</accession>
<organism evidence="1 2">
    <name type="scientific">Eisenbergiella tayi</name>
    <dbReference type="NCBI Taxonomy" id="1432052"/>
    <lineage>
        <taxon>Bacteria</taxon>
        <taxon>Bacillati</taxon>
        <taxon>Bacillota</taxon>
        <taxon>Clostridia</taxon>
        <taxon>Lachnospirales</taxon>
        <taxon>Lachnospiraceae</taxon>
        <taxon>Eisenbergiella</taxon>
    </lineage>
</organism>
<dbReference type="AlphaFoldDB" id="A0A1E3UC20"/>
<name>A0A1E3UC20_9FIRM</name>